<feature type="region of interest" description="Disordered" evidence="1">
    <location>
        <begin position="294"/>
        <end position="326"/>
    </location>
</feature>
<organism evidence="2 3">
    <name type="scientific">Cinnamomum micranthum f. kanehirae</name>
    <dbReference type="NCBI Taxonomy" id="337451"/>
    <lineage>
        <taxon>Eukaryota</taxon>
        <taxon>Viridiplantae</taxon>
        <taxon>Streptophyta</taxon>
        <taxon>Embryophyta</taxon>
        <taxon>Tracheophyta</taxon>
        <taxon>Spermatophyta</taxon>
        <taxon>Magnoliopsida</taxon>
        <taxon>Magnoliidae</taxon>
        <taxon>Laurales</taxon>
        <taxon>Lauraceae</taxon>
        <taxon>Cinnamomum</taxon>
    </lineage>
</organism>
<comment type="caution">
    <text evidence="2">The sequence shown here is derived from an EMBL/GenBank/DDBJ whole genome shotgun (WGS) entry which is preliminary data.</text>
</comment>
<keyword evidence="3" id="KW-1185">Reference proteome</keyword>
<name>A0A443PZM2_9MAGN</name>
<dbReference type="OrthoDB" id="1398107at2759"/>
<sequence length="356" mass="40250">MEATFCLSKPLSNSHIHTPTTIINRFQFATFHNPPSFHRFSFRTMPQQVSHHRNADVVGACLMMRVGPVSLSGAPKTCSGIVGMKSPFTGRKSIKRRMPEWRSLTLEGLRRGCLPLKVLLEAKKARLHPRSLDNALSDLVKLLNDMRHHLHRIEFSELEEVARKLEMSRKEDLAVETLKKVLMPSENGGLGALETYEVQLILVEMLIYQGSYKEASELCEKLAKEHQGDSNSTPRPDSIDIESIFSPFSPGSDVPIERVGPSNTRLKLYQAVASAMLNKPEALKHWDEFERMSSSYGKIEPPKKGTEEEPDEFQDEEDDHPPVAEHEMTVGDYEHFLEHIEVLKKEIQAARKASSA</sequence>
<evidence type="ECO:0000313" key="2">
    <source>
        <dbReference type="EMBL" id="RWR96195.1"/>
    </source>
</evidence>
<dbReference type="AlphaFoldDB" id="A0A443PZM2"/>
<dbReference type="PANTHER" id="PTHR36350">
    <property type="entry name" value="TRANSMEMBRANE PROTEIN"/>
    <property type="match status" value="1"/>
</dbReference>
<dbReference type="PANTHER" id="PTHR36350:SF3">
    <property type="entry name" value="TRANSMEMBRANE PROTEIN"/>
    <property type="match status" value="1"/>
</dbReference>
<reference evidence="2 3" key="1">
    <citation type="journal article" date="2019" name="Nat. Plants">
        <title>Stout camphor tree genome fills gaps in understanding of flowering plant genome evolution.</title>
        <authorList>
            <person name="Chaw S.M."/>
            <person name="Liu Y.C."/>
            <person name="Wu Y.W."/>
            <person name="Wang H.Y."/>
            <person name="Lin C.I."/>
            <person name="Wu C.S."/>
            <person name="Ke H.M."/>
            <person name="Chang L.Y."/>
            <person name="Hsu C.Y."/>
            <person name="Yang H.T."/>
            <person name="Sudianto E."/>
            <person name="Hsu M.H."/>
            <person name="Wu K.P."/>
            <person name="Wang L.N."/>
            <person name="Leebens-Mack J.H."/>
            <person name="Tsai I.J."/>
        </authorList>
    </citation>
    <scope>NUCLEOTIDE SEQUENCE [LARGE SCALE GENOMIC DNA]</scope>
    <source>
        <strain evidence="3">cv. Chaw 1501</strain>
        <tissue evidence="2">Young leaves</tissue>
    </source>
</reference>
<evidence type="ECO:0000313" key="3">
    <source>
        <dbReference type="Proteomes" id="UP000283530"/>
    </source>
</evidence>
<proteinExistence type="predicted"/>
<gene>
    <name evidence="2" type="ORF">CKAN_02556500</name>
</gene>
<accession>A0A443PZM2</accession>
<dbReference type="EMBL" id="QPKB01000012">
    <property type="protein sequence ID" value="RWR96195.1"/>
    <property type="molecule type" value="Genomic_DNA"/>
</dbReference>
<feature type="compositionally biased region" description="Acidic residues" evidence="1">
    <location>
        <begin position="308"/>
        <end position="319"/>
    </location>
</feature>
<protein>
    <submittedName>
        <fullName evidence="2">Uncharacterized protein</fullName>
    </submittedName>
</protein>
<dbReference type="Proteomes" id="UP000283530">
    <property type="component" value="Unassembled WGS sequence"/>
</dbReference>
<evidence type="ECO:0000256" key="1">
    <source>
        <dbReference type="SAM" id="MobiDB-lite"/>
    </source>
</evidence>